<dbReference type="AlphaFoldDB" id="A0A1H4G017"/>
<protein>
    <submittedName>
        <fullName evidence="4">Chemotaxis protein CheC</fullName>
    </submittedName>
</protein>
<dbReference type="GO" id="GO:0006935">
    <property type="term" value="P:chemotaxis"/>
    <property type="evidence" value="ECO:0007669"/>
    <property type="project" value="UniProtKB-KW"/>
</dbReference>
<organism evidence="4 5">
    <name type="scientific">Thalassobacillus cyri</name>
    <dbReference type="NCBI Taxonomy" id="571932"/>
    <lineage>
        <taxon>Bacteria</taxon>
        <taxon>Bacillati</taxon>
        <taxon>Bacillota</taxon>
        <taxon>Bacilli</taxon>
        <taxon>Bacillales</taxon>
        <taxon>Bacillaceae</taxon>
        <taxon>Thalassobacillus</taxon>
    </lineage>
</organism>
<dbReference type="Gene3D" id="3.40.1550.10">
    <property type="entry name" value="CheC-like"/>
    <property type="match status" value="1"/>
</dbReference>
<dbReference type="PANTHER" id="PTHR43693:SF1">
    <property type="entry name" value="PROTEIN PHOSPHATASE CHEZ"/>
    <property type="match status" value="1"/>
</dbReference>
<dbReference type="CDD" id="cd17909">
    <property type="entry name" value="CheC_ClassI"/>
    <property type="match status" value="1"/>
</dbReference>
<evidence type="ECO:0000256" key="1">
    <source>
        <dbReference type="ARBA" id="ARBA00022500"/>
    </source>
</evidence>
<sequence>MMNEFSELDLDVLKEIGNIGAGHAATSLSLLLDRKIEMHVPAVKVVDFDEMMNLAGGPEERVVAVYLRIHGDAPGNMFFVLSPMQAGMFVKQMTGVVSCQFTDPPYDDMAVSAMQELGNILTGSYLTSLADFTNMNLQPSVPALAIDMVGAVLSYGLLELSQYSDQAIVVETLLVDETGSTQDIRGHFFLLPDPDSYQKIFTSLGVNAHD</sequence>
<dbReference type="EMBL" id="FNQR01000013">
    <property type="protein sequence ID" value="SEB02939.1"/>
    <property type="molecule type" value="Genomic_DNA"/>
</dbReference>
<feature type="domain" description="CheC-like protein" evidence="3">
    <location>
        <begin position="109"/>
        <end position="144"/>
    </location>
</feature>
<gene>
    <name evidence="4" type="ORF">SAMN05421743_11365</name>
</gene>
<dbReference type="SUPFAM" id="SSF103039">
    <property type="entry name" value="CheC-like"/>
    <property type="match status" value="1"/>
</dbReference>
<feature type="domain" description="CheC-like protein" evidence="3">
    <location>
        <begin position="10"/>
        <end position="44"/>
    </location>
</feature>
<dbReference type="InterPro" id="IPR007597">
    <property type="entry name" value="CheC"/>
</dbReference>
<dbReference type="InterPro" id="IPR028976">
    <property type="entry name" value="CheC-like_sf"/>
</dbReference>
<dbReference type="InterPro" id="IPR050992">
    <property type="entry name" value="CheZ_family_phosphatases"/>
</dbReference>
<accession>A0A1H4G017</accession>
<dbReference type="Pfam" id="PF04509">
    <property type="entry name" value="CheC"/>
    <property type="match status" value="2"/>
</dbReference>
<keyword evidence="1" id="KW-0145">Chemotaxis</keyword>
<dbReference type="GO" id="GO:0016787">
    <property type="term" value="F:hydrolase activity"/>
    <property type="evidence" value="ECO:0007669"/>
    <property type="project" value="UniProtKB-KW"/>
</dbReference>
<proteinExistence type="predicted"/>
<keyword evidence="2" id="KW-0378">Hydrolase</keyword>
<evidence type="ECO:0000313" key="5">
    <source>
        <dbReference type="Proteomes" id="UP000198584"/>
    </source>
</evidence>
<keyword evidence="5" id="KW-1185">Reference proteome</keyword>
<dbReference type="RefSeq" id="WP_425441690.1">
    <property type="nucleotide sequence ID" value="NZ_FNQR01000013.1"/>
</dbReference>
<evidence type="ECO:0000313" key="4">
    <source>
        <dbReference type="EMBL" id="SEB02939.1"/>
    </source>
</evidence>
<reference evidence="5" key="1">
    <citation type="submission" date="2016-10" db="EMBL/GenBank/DDBJ databases">
        <authorList>
            <person name="Varghese N."/>
            <person name="Submissions S."/>
        </authorList>
    </citation>
    <scope>NUCLEOTIDE SEQUENCE [LARGE SCALE GENOMIC DNA]</scope>
    <source>
        <strain evidence="5">CCM7597</strain>
    </source>
</reference>
<dbReference type="PANTHER" id="PTHR43693">
    <property type="entry name" value="PROTEIN PHOSPHATASE CHEZ"/>
    <property type="match status" value="1"/>
</dbReference>
<dbReference type="Proteomes" id="UP000198584">
    <property type="component" value="Unassembled WGS sequence"/>
</dbReference>
<evidence type="ECO:0000256" key="2">
    <source>
        <dbReference type="ARBA" id="ARBA00022801"/>
    </source>
</evidence>
<dbReference type="STRING" id="571932.SAMN05421743_11365"/>
<evidence type="ECO:0000259" key="3">
    <source>
        <dbReference type="Pfam" id="PF04509"/>
    </source>
</evidence>
<name>A0A1H4G017_9BACI</name>